<dbReference type="RefSeq" id="WP_277862791.1">
    <property type="nucleotide sequence ID" value="NZ_JARRAG010000002.1"/>
</dbReference>
<comment type="caution">
    <text evidence="1">The sequence shown here is derived from an EMBL/GenBank/DDBJ whole genome shotgun (WGS) entry which is preliminary data.</text>
</comment>
<accession>A0ABT6FFZ5</accession>
<keyword evidence="2" id="KW-1185">Reference proteome</keyword>
<dbReference type="EMBL" id="JARRAG010000002">
    <property type="protein sequence ID" value="MDG3006495.1"/>
    <property type="molecule type" value="Genomic_DNA"/>
</dbReference>
<dbReference type="InterPro" id="IPR049797">
    <property type="entry name" value="HYExAFE"/>
</dbReference>
<evidence type="ECO:0000313" key="2">
    <source>
        <dbReference type="Proteomes" id="UP001216907"/>
    </source>
</evidence>
<dbReference type="NCBIfam" id="NF038001">
    <property type="entry name" value="HYExAFE"/>
    <property type="match status" value="1"/>
</dbReference>
<proteinExistence type="predicted"/>
<protein>
    <submittedName>
        <fullName evidence="1">HYExAFE family protein</fullName>
    </submittedName>
</protein>
<reference evidence="1 2" key="1">
    <citation type="submission" date="2023-03" db="EMBL/GenBank/DDBJ databases">
        <title>Paludisphaera mucosa sp. nov. a novel planctomycete from northern fen.</title>
        <authorList>
            <person name="Ivanova A."/>
        </authorList>
    </citation>
    <scope>NUCLEOTIDE SEQUENCE [LARGE SCALE GENOMIC DNA]</scope>
    <source>
        <strain evidence="1 2">Pla2</strain>
    </source>
</reference>
<gene>
    <name evidence="1" type="ORF">PZE19_22215</name>
</gene>
<sequence>MAIRSNHYEAAFEGYVRSLRVPCVAVDEAKRAIFGDGGVKNPDFLLYPRFADNLVVEVKGKRAKNRLGRRDWENWVTTDDLDGLVRWGELFGPGFRPILSFVYAEAPQEFGLPDAGAYSFRGLEYRFWAVGLDDYLAHLRSRGPAWKAVAMARKAFRRRVRPLSEWLPMLAESPRRPKPVKERER</sequence>
<evidence type="ECO:0000313" key="1">
    <source>
        <dbReference type="EMBL" id="MDG3006495.1"/>
    </source>
</evidence>
<dbReference type="Proteomes" id="UP001216907">
    <property type="component" value="Unassembled WGS sequence"/>
</dbReference>
<organism evidence="1 2">
    <name type="scientific">Paludisphaera mucosa</name>
    <dbReference type="NCBI Taxonomy" id="3030827"/>
    <lineage>
        <taxon>Bacteria</taxon>
        <taxon>Pseudomonadati</taxon>
        <taxon>Planctomycetota</taxon>
        <taxon>Planctomycetia</taxon>
        <taxon>Isosphaerales</taxon>
        <taxon>Isosphaeraceae</taxon>
        <taxon>Paludisphaera</taxon>
    </lineage>
</organism>
<name>A0ABT6FFZ5_9BACT</name>